<dbReference type="GO" id="GO:0003729">
    <property type="term" value="F:mRNA binding"/>
    <property type="evidence" value="ECO:0007669"/>
    <property type="project" value="InterPro"/>
</dbReference>
<feature type="region of interest" description="Disordered" evidence="2">
    <location>
        <begin position="43"/>
        <end position="67"/>
    </location>
</feature>
<dbReference type="PANTHER" id="PTHR12097">
    <property type="entry name" value="SPLICING FACTOR 3B, SUBUNIT 1-RELATED"/>
    <property type="match status" value="1"/>
</dbReference>
<feature type="compositionally biased region" description="Low complexity" evidence="2">
    <location>
        <begin position="314"/>
        <end position="330"/>
    </location>
</feature>
<dbReference type="GO" id="GO:0000245">
    <property type="term" value="P:spliceosomal complex assembly"/>
    <property type="evidence" value="ECO:0007669"/>
    <property type="project" value="InterPro"/>
</dbReference>
<accession>U6K444</accession>
<gene>
    <name evidence="4" type="ORF">EMH_0064100</name>
</gene>
<feature type="coiled-coil region" evidence="1">
    <location>
        <begin position="187"/>
        <end position="221"/>
    </location>
</feature>
<organism evidence="4 5">
    <name type="scientific">Eimeria mitis</name>
    <dbReference type="NCBI Taxonomy" id="44415"/>
    <lineage>
        <taxon>Eukaryota</taxon>
        <taxon>Sar</taxon>
        <taxon>Alveolata</taxon>
        <taxon>Apicomplexa</taxon>
        <taxon>Conoidasida</taxon>
        <taxon>Coccidia</taxon>
        <taxon>Eucoccidiorida</taxon>
        <taxon>Eimeriorina</taxon>
        <taxon>Eimeriidae</taxon>
        <taxon>Eimeria</taxon>
    </lineage>
</organism>
<dbReference type="Proteomes" id="UP000030744">
    <property type="component" value="Unassembled WGS sequence"/>
</dbReference>
<dbReference type="RefSeq" id="XP_013353667.1">
    <property type="nucleotide sequence ID" value="XM_013498213.1"/>
</dbReference>
<dbReference type="EMBL" id="HG683027">
    <property type="protein sequence ID" value="CDJ31102.1"/>
    <property type="molecule type" value="Genomic_DNA"/>
</dbReference>
<dbReference type="VEuPathDB" id="ToxoDB:EMH_0064100"/>
<evidence type="ECO:0000256" key="2">
    <source>
        <dbReference type="SAM" id="MobiDB-lite"/>
    </source>
</evidence>
<name>U6K444_9EIME</name>
<evidence type="ECO:0000313" key="5">
    <source>
        <dbReference type="Proteomes" id="UP000030744"/>
    </source>
</evidence>
<reference evidence="4" key="2">
    <citation type="submission" date="2013-10" db="EMBL/GenBank/DDBJ databases">
        <authorList>
            <person name="Aslett M."/>
        </authorList>
    </citation>
    <scope>NUCLEOTIDE SEQUENCE [LARGE SCALE GENOMIC DNA]</scope>
    <source>
        <strain evidence="4">Houghton</strain>
    </source>
</reference>
<evidence type="ECO:0000313" key="4">
    <source>
        <dbReference type="EMBL" id="CDJ31102.1"/>
    </source>
</evidence>
<feature type="compositionally biased region" description="Low complexity" evidence="2">
    <location>
        <begin position="247"/>
        <end position="272"/>
    </location>
</feature>
<proteinExistence type="predicted"/>
<reference evidence="4" key="1">
    <citation type="submission" date="2013-10" db="EMBL/GenBank/DDBJ databases">
        <title>Genomic analysis of the causative agents of coccidiosis in chickens.</title>
        <authorList>
            <person name="Reid A.J."/>
            <person name="Blake D."/>
            <person name="Billington K."/>
            <person name="Browne H."/>
            <person name="Dunn M."/>
            <person name="Hung S."/>
            <person name="Kawahara F."/>
            <person name="Miranda-Saavedra D."/>
            <person name="Mourier T."/>
            <person name="Nagra H."/>
            <person name="Otto T.D."/>
            <person name="Rawlings N."/>
            <person name="Sanchez A."/>
            <person name="Sanders M."/>
            <person name="Subramaniam C."/>
            <person name="Tay Y."/>
            <person name="Dear P."/>
            <person name="Doerig C."/>
            <person name="Gruber A."/>
            <person name="Parkinson J."/>
            <person name="Shirley M."/>
            <person name="Wan K.L."/>
            <person name="Berriman M."/>
            <person name="Tomley F."/>
            <person name="Pain A."/>
        </authorList>
    </citation>
    <scope>NUCLEOTIDE SEQUENCE [LARGE SCALE GENOMIC DNA]</scope>
    <source>
        <strain evidence="4">Houghton</strain>
    </source>
</reference>
<sequence length="635" mass="67686">MERKSNSGEQGGNLVVQLRLRLRLRLREDLCLWHFHRAASAWLRNHPPSNSNNTGSQAPLTSKGAFDSHLYGETPVHQYLSEIPAEDEQPTPLGVFGEDPQQARGGGVDAVSRLVESERRAMLAASGGDAADAAALLEKRAIAAREDMYRRQRFQRALSPERQDPFAADGGRRADVSARSYADVMVEQQLDREKQAAVKQIRKLQEDAAIAQQLLQQRQQEEAAGGAAAGKRPRWDGERQLTEAERLTLQQQQQQQQGAEGAAAAAASLASRWDTPLQAGGQAPGWGDTPVAVAGEGAAETGEQKPKKRSRWDATPAQGGTGQETPTPGQWGATPLVAGVGGQTPLAMKKKSRWDATPVPGAEEGAGAGSGVGSAMATPLTGARLTDGSDAGLATPGLSQTPGATPMTSGLTPGATPLAMTELGTPLQTPEQLLALRLQQEFDERNRYLTDEELDRIMPTEGYEVVQPPSDYNPPPASAAVAAARARQQALASSGMGPATPGVSSAATPLGVTPMYVMPEEGGISVKALDPTGSLLDPQGLGEAAGGVQMKAEDFHFFSKLFEEKSEDQMTQEEVKEKKIQLLLLKIKNGTPPLRRSALRILTDKAKEFGAAALFNQILPLMMQTTLEDQVGWVC</sequence>
<dbReference type="Pfam" id="PF08920">
    <property type="entry name" value="SF3b1"/>
    <property type="match status" value="1"/>
</dbReference>
<feature type="compositionally biased region" description="Polar residues" evidence="2">
    <location>
        <begin position="47"/>
        <end position="60"/>
    </location>
</feature>
<evidence type="ECO:0000256" key="1">
    <source>
        <dbReference type="SAM" id="Coils"/>
    </source>
</evidence>
<dbReference type="GeneID" id="25380994"/>
<feature type="region of interest" description="Disordered" evidence="2">
    <location>
        <begin position="87"/>
        <end position="107"/>
    </location>
</feature>
<keyword evidence="1" id="KW-0175">Coiled coil</keyword>
<feature type="region of interest" description="Disordered" evidence="2">
    <location>
        <begin position="246"/>
        <end position="406"/>
    </location>
</feature>
<dbReference type="InterPro" id="IPR015016">
    <property type="entry name" value="SF3b_su1"/>
</dbReference>
<dbReference type="InterPro" id="IPR038737">
    <property type="entry name" value="SF3b_su1-like"/>
</dbReference>
<protein>
    <recommendedName>
        <fullName evidence="3">Splicing factor 3B subunit 1 domain-containing protein</fullName>
    </recommendedName>
</protein>
<keyword evidence="5" id="KW-1185">Reference proteome</keyword>
<feature type="compositionally biased region" description="Polar residues" evidence="2">
    <location>
        <begin position="397"/>
        <end position="406"/>
    </location>
</feature>
<dbReference type="AlphaFoldDB" id="U6K444"/>
<dbReference type="OrthoDB" id="438939at2759"/>
<evidence type="ECO:0000259" key="3">
    <source>
        <dbReference type="Pfam" id="PF08920"/>
    </source>
</evidence>
<feature type="domain" description="Splicing factor 3B subunit 1" evidence="3">
    <location>
        <begin position="347"/>
        <end position="480"/>
    </location>
</feature>